<dbReference type="AlphaFoldDB" id="A0A8H7UPP6"/>
<sequence length="94" mass="11249">MSDYDDYDFDNEDKYESEDVEIDESDEEGQYIDGNKKYNEDINEDNDEDDELEFINESIILKSENIKTTKYLTLYEKSGVIGQRAEELYKQYKK</sequence>
<organism evidence="4 5">
    <name type="scientific">Mucor plumbeus</name>
    <dbReference type="NCBI Taxonomy" id="97098"/>
    <lineage>
        <taxon>Eukaryota</taxon>
        <taxon>Fungi</taxon>
        <taxon>Fungi incertae sedis</taxon>
        <taxon>Mucoromycota</taxon>
        <taxon>Mucoromycotina</taxon>
        <taxon>Mucoromycetes</taxon>
        <taxon>Mucorales</taxon>
        <taxon>Mucorineae</taxon>
        <taxon>Mucoraceae</taxon>
        <taxon>Mucor</taxon>
    </lineage>
</organism>
<keyword evidence="5" id="KW-1185">Reference proteome</keyword>
<feature type="region of interest" description="Disordered" evidence="3">
    <location>
        <begin position="1"/>
        <end position="44"/>
    </location>
</feature>
<dbReference type="GO" id="GO:0003677">
    <property type="term" value="F:DNA binding"/>
    <property type="evidence" value="ECO:0007669"/>
    <property type="project" value="InterPro"/>
</dbReference>
<protein>
    <submittedName>
        <fullName evidence="4">Uncharacterized protein</fullName>
    </submittedName>
</protein>
<evidence type="ECO:0000256" key="3">
    <source>
        <dbReference type="SAM" id="MobiDB-lite"/>
    </source>
</evidence>
<evidence type="ECO:0000313" key="5">
    <source>
        <dbReference type="Proteomes" id="UP000650833"/>
    </source>
</evidence>
<feature type="non-terminal residue" evidence="4">
    <location>
        <position position="94"/>
    </location>
</feature>
<evidence type="ECO:0000313" key="4">
    <source>
        <dbReference type="EMBL" id="KAG2189517.1"/>
    </source>
</evidence>
<evidence type="ECO:0000256" key="1">
    <source>
        <dbReference type="ARBA" id="ARBA00022478"/>
    </source>
</evidence>
<keyword evidence="1" id="KW-0240">DNA-directed RNA polymerase</keyword>
<reference evidence="4" key="1">
    <citation type="submission" date="2020-12" db="EMBL/GenBank/DDBJ databases">
        <title>Metabolic potential, ecology and presence of endohyphal bacteria is reflected in genomic diversity of Mucoromycotina.</title>
        <authorList>
            <person name="Muszewska A."/>
            <person name="Okrasinska A."/>
            <person name="Steczkiewicz K."/>
            <person name="Drgas O."/>
            <person name="Orlowska M."/>
            <person name="Perlinska-Lenart U."/>
            <person name="Aleksandrzak-Piekarczyk T."/>
            <person name="Szatraj K."/>
            <person name="Zielenkiewicz U."/>
            <person name="Pilsyk S."/>
            <person name="Malc E."/>
            <person name="Mieczkowski P."/>
            <person name="Kruszewska J.S."/>
            <person name="Biernat P."/>
            <person name="Pawlowska J."/>
        </authorList>
    </citation>
    <scope>NUCLEOTIDE SEQUENCE</scope>
    <source>
        <strain evidence="4">CBS 226.32</strain>
    </source>
</reference>
<evidence type="ECO:0000256" key="2">
    <source>
        <dbReference type="ARBA" id="ARBA00023163"/>
    </source>
</evidence>
<dbReference type="EMBL" id="JAEPRC010002084">
    <property type="protein sequence ID" value="KAG2189517.1"/>
    <property type="molecule type" value="Genomic_DNA"/>
</dbReference>
<proteinExistence type="predicted"/>
<dbReference type="GO" id="GO:0003899">
    <property type="term" value="F:DNA-directed RNA polymerase activity"/>
    <property type="evidence" value="ECO:0007669"/>
    <property type="project" value="InterPro"/>
</dbReference>
<feature type="compositionally biased region" description="Acidic residues" evidence="3">
    <location>
        <begin position="1"/>
        <end position="30"/>
    </location>
</feature>
<dbReference type="GO" id="GO:0000428">
    <property type="term" value="C:DNA-directed RNA polymerase complex"/>
    <property type="evidence" value="ECO:0007669"/>
    <property type="project" value="UniProtKB-KW"/>
</dbReference>
<dbReference type="OrthoDB" id="10529464at2759"/>
<dbReference type="InterPro" id="IPR036161">
    <property type="entry name" value="RPB6/omega-like_sf"/>
</dbReference>
<keyword evidence="2" id="KW-0804">Transcription</keyword>
<dbReference type="SUPFAM" id="SSF63562">
    <property type="entry name" value="RPB6/omega subunit-like"/>
    <property type="match status" value="1"/>
</dbReference>
<dbReference type="GO" id="GO:0006351">
    <property type="term" value="P:DNA-templated transcription"/>
    <property type="evidence" value="ECO:0007669"/>
    <property type="project" value="InterPro"/>
</dbReference>
<dbReference type="Gene3D" id="3.90.940.10">
    <property type="match status" value="1"/>
</dbReference>
<name>A0A8H7UPP6_9FUNG</name>
<dbReference type="Proteomes" id="UP000650833">
    <property type="component" value="Unassembled WGS sequence"/>
</dbReference>
<comment type="caution">
    <text evidence="4">The sequence shown here is derived from an EMBL/GenBank/DDBJ whole genome shotgun (WGS) entry which is preliminary data.</text>
</comment>
<gene>
    <name evidence="4" type="ORF">INT46_002983</name>
</gene>
<accession>A0A8H7UPP6</accession>